<dbReference type="EMBL" id="NEVM01000001">
    <property type="protein sequence ID" value="OZI37148.1"/>
    <property type="molecule type" value="Genomic_DNA"/>
</dbReference>
<dbReference type="Gene3D" id="3.40.190.10">
    <property type="entry name" value="Periplasmic binding protein-like II"/>
    <property type="match status" value="2"/>
</dbReference>
<dbReference type="SUPFAM" id="SSF53850">
    <property type="entry name" value="Periplasmic binding protein-like II"/>
    <property type="match status" value="1"/>
</dbReference>
<keyword evidence="2" id="KW-1185">Reference proteome</keyword>
<evidence type="ECO:0000313" key="1">
    <source>
        <dbReference type="EMBL" id="OZI37148.1"/>
    </source>
</evidence>
<comment type="caution">
    <text evidence="1">The sequence shown here is derived from an EMBL/GenBank/DDBJ whole genome shotgun (WGS) entry which is preliminary data.</text>
</comment>
<name>A0A261SI73_9BORD</name>
<organism evidence="1 2">
    <name type="scientific">Bordetella genomosp. 10</name>
    <dbReference type="NCBI Taxonomy" id="1416804"/>
    <lineage>
        <taxon>Bacteria</taxon>
        <taxon>Pseudomonadati</taxon>
        <taxon>Pseudomonadota</taxon>
        <taxon>Betaproteobacteria</taxon>
        <taxon>Burkholderiales</taxon>
        <taxon>Alcaligenaceae</taxon>
        <taxon>Bordetella</taxon>
    </lineage>
</organism>
<dbReference type="Proteomes" id="UP000216020">
    <property type="component" value="Unassembled WGS sequence"/>
</dbReference>
<dbReference type="RefSeq" id="WP_094851255.1">
    <property type="nucleotide sequence ID" value="NZ_NEVM01000001.1"/>
</dbReference>
<evidence type="ECO:0008006" key="3">
    <source>
        <dbReference type="Google" id="ProtNLM"/>
    </source>
</evidence>
<evidence type="ECO:0000313" key="2">
    <source>
        <dbReference type="Proteomes" id="UP000216020"/>
    </source>
</evidence>
<dbReference type="AlphaFoldDB" id="A0A261SI73"/>
<gene>
    <name evidence="1" type="ORF">CAL29_01580</name>
</gene>
<dbReference type="OrthoDB" id="7241844at2"/>
<sequence length="317" mass="33096">MASHSFRLRATIAGLVLAGAAASLLTLSSAAEDGFLSHARLWMEGVAGTPDWQALPRGPLLQQATQRGELVVAVRAYPRPAPPGVPAPAEPDDYDAALARYVAGTLGVPVRIVNLPAPGQQTAGISGKLAPPSLPAADLIIGGTRYGIPLGGAVSAPSAEQVVSTPYITGRAELIALRAALPDKAAGHSVCLQQGSPYAASLAGEQGAQPLVYASSVHAAYAFMSGDCDILAEDNEVLKRLLAREDWRFYKPVPVKVRAGQGAQIILSRPDGESARYLDKVVRRWLASGAQQEARQARAGEVSFEVATLKDGLVCHS</sequence>
<proteinExistence type="predicted"/>
<protein>
    <recommendedName>
        <fullName evidence="3">Solute-binding protein family 3/N-terminal domain-containing protein</fullName>
    </recommendedName>
</protein>
<reference evidence="2" key="1">
    <citation type="submission" date="2017-05" db="EMBL/GenBank/DDBJ databases">
        <title>Complete and WGS of Bordetella genogroups.</title>
        <authorList>
            <person name="Spilker T."/>
            <person name="Lipuma J."/>
        </authorList>
    </citation>
    <scope>NUCLEOTIDE SEQUENCE [LARGE SCALE GENOMIC DNA]</scope>
    <source>
        <strain evidence="2">AU16122</strain>
    </source>
</reference>
<accession>A0A261SI73</accession>